<evidence type="ECO:0000259" key="12">
    <source>
        <dbReference type="Pfam" id="PF02744"/>
    </source>
</evidence>
<evidence type="ECO:0000256" key="4">
    <source>
        <dbReference type="ARBA" id="ARBA00022723"/>
    </source>
</evidence>
<keyword evidence="14" id="KW-1185">Reference proteome</keyword>
<dbReference type="InterPro" id="IPR005850">
    <property type="entry name" value="GalP_Utransf_C"/>
</dbReference>
<feature type="binding site" evidence="10">
    <location>
        <position position="42"/>
    </location>
    <ligand>
        <name>Zn(2+)</name>
        <dbReference type="ChEBI" id="CHEBI:29105"/>
    </ligand>
</feature>
<reference evidence="13 14" key="1">
    <citation type="journal article" date="2009" name="PLoS ONE">
        <title>Genome analysis of the anaerobic thermohalophilic bacterium Halothermothrix orenii.</title>
        <authorList>
            <person name="Mavromatis K."/>
            <person name="Ivanova N."/>
            <person name="Anderson I."/>
            <person name="Lykidis A."/>
            <person name="Hooper S.D."/>
            <person name="Sun H."/>
            <person name="Kunin V."/>
            <person name="Lapidus A."/>
            <person name="Hugenholtz P."/>
            <person name="Patel B."/>
            <person name="Kyrpides N.C."/>
        </authorList>
    </citation>
    <scope>NUCLEOTIDE SEQUENCE [LARGE SCALE GENOMIC DNA]</scope>
    <source>
        <strain evidence="14">H 168 / OCM 544 / DSM 9562</strain>
    </source>
</reference>
<evidence type="ECO:0000313" key="13">
    <source>
        <dbReference type="EMBL" id="ACL68920.1"/>
    </source>
</evidence>
<comment type="similarity">
    <text evidence="1">Belongs to the galactose-1-phosphate uridylyltransferase type 1 family.</text>
</comment>
<dbReference type="InterPro" id="IPR036265">
    <property type="entry name" value="HIT-like_sf"/>
</dbReference>
<name>B8D0V1_HALOH</name>
<dbReference type="Pfam" id="PF02744">
    <property type="entry name" value="GalP_UDP_tr_C"/>
    <property type="match status" value="1"/>
</dbReference>
<dbReference type="UniPathway" id="UPA00214"/>
<dbReference type="eggNOG" id="COG1085">
    <property type="taxonomic scope" value="Bacteria"/>
</dbReference>
<evidence type="ECO:0000259" key="11">
    <source>
        <dbReference type="Pfam" id="PF01087"/>
    </source>
</evidence>
<keyword evidence="6" id="KW-0299">Galactose metabolism</keyword>
<dbReference type="AlphaFoldDB" id="B8D0V1"/>
<feature type="binding site" evidence="10">
    <location>
        <position position="113"/>
    </location>
    <ligand>
        <name>Zn(2+)</name>
        <dbReference type="ChEBI" id="CHEBI:29105"/>
    </ligand>
</feature>
<dbReference type="GO" id="GO:0006012">
    <property type="term" value="P:galactose metabolic process"/>
    <property type="evidence" value="ECO:0007669"/>
    <property type="project" value="UniProtKB-UniRule"/>
</dbReference>
<dbReference type="SUPFAM" id="SSF54197">
    <property type="entry name" value="HIT-like"/>
    <property type="match status" value="2"/>
</dbReference>
<sequence>MSEIRKDIITGNYVVIAVERSKRPHDFAHKRPPKKGGFCPFCYGNEQETPPEVAALRPDENTEPDTPGWEIRIVPNKFGAVKPDIELKDCKDGIYSYVTGRGAAEVVIESPRHDSTLGSHEPEHVNNLLKMIRDRYNELGSDENISYVQVFKNFGPTAGASLEHPHWQIISTPLIPTNVMDELKGTENYYRKHGTCPYCEMIEEELKDGSRIVAENDYFVALCPYASRFPFETWILPKEHNNCFGKLTGKEFGELTEMLQGIVKKLELGFDYPPYNIVVHSNPVDGVDRDYYHWHIEILPRLAIMAVFELGTGYHINPTPPEIAADSLKEIGG</sequence>
<protein>
    <recommendedName>
        <fullName evidence="8">Galactose-1-phosphate uridylyltransferase</fullName>
        <ecNumber evidence="8">2.7.7.12</ecNumber>
    </recommendedName>
</protein>
<dbReference type="OrthoDB" id="9769064at2"/>
<evidence type="ECO:0000256" key="3">
    <source>
        <dbReference type="ARBA" id="ARBA00022695"/>
    </source>
</evidence>
<dbReference type="InterPro" id="IPR005849">
    <property type="entry name" value="GalP_Utransf_N"/>
</dbReference>
<accession>B8D0V1</accession>
<evidence type="ECO:0000256" key="8">
    <source>
        <dbReference type="NCBIfam" id="TIGR00209"/>
    </source>
</evidence>
<feature type="domain" description="Galactose-1-phosphate uridyl transferase C-terminal" evidence="12">
    <location>
        <begin position="185"/>
        <end position="304"/>
    </location>
</feature>
<dbReference type="Gene3D" id="3.30.428.10">
    <property type="entry name" value="HIT-like"/>
    <property type="match status" value="2"/>
</dbReference>
<keyword evidence="3 13" id="KW-0548">Nucleotidyltransferase</keyword>
<dbReference type="PANTHER" id="PTHR42763">
    <property type="entry name" value="ADP-GLUCOSE PHOSPHORYLASE"/>
    <property type="match status" value="1"/>
</dbReference>
<organism evidence="13 14">
    <name type="scientific">Halothermothrix orenii (strain H 168 / OCM 544 / DSM 9562)</name>
    <dbReference type="NCBI Taxonomy" id="373903"/>
    <lineage>
        <taxon>Bacteria</taxon>
        <taxon>Bacillati</taxon>
        <taxon>Bacillota</taxon>
        <taxon>Clostridia</taxon>
        <taxon>Halanaerobiales</taxon>
        <taxon>Halothermotrichaceae</taxon>
        <taxon>Halothermothrix</taxon>
    </lineage>
</organism>
<feature type="active site" description="Tele-UMP-histidine intermediate" evidence="9">
    <location>
        <position position="166"/>
    </location>
</feature>
<feature type="binding site" evidence="10">
    <location>
        <position position="164"/>
    </location>
    <ligand>
        <name>Zn(2+)</name>
        <dbReference type="ChEBI" id="CHEBI:29105"/>
    </ligand>
</feature>
<dbReference type="RefSeq" id="WP_012635118.1">
    <property type="nucleotide sequence ID" value="NC_011899.1"/>
</dbReference>
<dbReference type="GO" id="GO:0008108">
    <property type="term" value="F:UDP-glucose:hexose-1-phosphate uridylyltransferase activity"/>
    <property type="evidence" value="ECO:0007669"/>
    <property type="project" value="UniProtKB-UniRule"/>
</dbReference>
<evidence type="ECO:0000256" key="9">
    <source>
        <dbReference type="PIRSR" id="PIRSR000808-1"/>
    </source>
</evidence>
<comment type="cofactor">
    <cofactor evidence="10">
        <name>Zn(2+)</name>
        <dbReference type="ChEBI" id="CHEBI:29105"/>
    </cofactor>
    <text evidence="10">Binds 1 zinc ion per subunit.</text>
</comment>
<feature type="domain" description="Galactose-1-phosphate uridyl transferase N-terminal" evidence="11">
    <location>
        <begin position="70"/>
        <end position="176"/>
    </location>
</feature>
<dbReference type="InterPro" id="IPR053177">
    <property type="entry name" value="ADP-glucose_phosphorylase"/>
</dbReference>
<keyword evidence="7" id="KW-0119">Carbohydrate metabolism</keyword>
<dbReference type="STRING" id="373903.Hore_01580"/>
<dbReference type="Proteomes" id="UP000000719">
    <property type="component" value="Chromosome"/>
</dbReference>
<proteinExistence type="inferred from homology"/>
<dbReference type="HOGENOM" id="CLU_029960_1_0_9"/>
<evidence type="ECO:0000256" key="1">
    <source>
        <dbReference type="ARBA" id="ARBA00010951"/>
    </source>
</evidence>
<dbReference type="GO" id="GO:0008270">
    <property type="term" value="F:zinc ion binding"/>
    <property type="evidence" value="ECO:0007669"/>
    <property type="project" value="InterPro"/>
</dbReference>
<evidence type="ECO:0000313" key="14">
    <source>
        <dbReference type="Proteomes" id="UP000000719"/>
    </source>
</evidence>
<dbReference type="EC" id="2.7.7.12" evidence="8"/>
<keyword evidence="2 13" id="KW-0808">Transferase</keyword>
<dbReference type="Pfam" id="PF01087">
    <property type="entry name" value="GalP_UDP_transf"/>
    <property type="match status" value="1"/>
</dbReference>
<dbReference type="PANTHER" id="PTHR42763:SF1">
    <property type="entry name" value="UDP-GLUCOSE--HEXOSE-1-PHOSPHATE URIDYLYLTRANSFERASE"/>
    <property type="match status" value="1"/>
</dbReference>
<gene>
    <name evidence="13" type="ordered locus">Hore_01580</name>
</gene>
<evidence type="ECO:0000256" key="10">
    <source>
        <dbReference type="PIRSR" id="PIRSR000808-3"/>
    </source>
</evidence>
<evidence type="ECO:0000256" key="2">
    <source>
        <dbReference type="ARBA" id="ARBA00022679"/>
    </source>
</evidence>
<evidence type="ECO:0000256" key="6">
    <source>
        <dbReference type="ARBA" id="ARBA00023144"/>
    </source>
</evidence>
<evidence type="ECO:0000256" key="7">
    <source>
        <dbReference type="ARBA" id="ARBA00023277"/>
    </source>
</evidence>
<dbReference type="KEGG" id="hor:Hore_01580"/>
<evidence type="ECO:0000256" key="5">
    <source>
        <dbReference type="ARBA" id="ARBA00022833"/>
    </source>
</evidence>
<dbReference type="NCBIfam" id="TIGR00209">
    <property type="entry name" value="galT_1"/>
    <property type="match status" value="1"/>
</dbReference>
<dbReference type="InterPro" id="IPR001937">
    <property type="entry name" value="GalP_UDPtransf1"/>
</dbReference>
<dbReference type="PIRSF" id="PIRSF000808">
    <property type="entry name" value="GalT"/>
    <property type="match status" value="1"/>
</dbReference>
<keyword evidence="4 10" id="KW-0479">Metal-binding</keyword>
<feature type="binding site" evidence="10">
    <location>
        <position position="39"/>
    </location>
    <ligand>
        <name>Zn(2+)</name>
        <dbReference type="ChEBI" id="CHEBI:29105"/>
    </ligand>
</feature>
<keyword evidence="5 10" id="KW-0862">Zinc</keyword>
<dbReference type="EMBL" id="CP001098">
    <property type="protein sequence ID" value="ACL68920.1"/>
    <property type="molecule type" value="Genomic_DNA"/>
</dbReference>